<keyword evidence="3 4" id="KW-0472">Membrane</keyword>
<organism evidence="5 6">
    <name type="scientific">Cordyceps confragosa</name>
    <name type="common">Lecanicillium lecanii</name>
    <dbReference type="NCBI Taxonomy" id="2714763"/>
    <lineage>
        <taxon>Eukaryota</taxon>
        <taxon>Fungi</taxon>
        <taxon>Dikarya</taxon>
        <taxon>Ascomycota</taxon>
        <taxon>Pezizomycotina</taxon>
        <taxon>Sordariomycetes</taxon>
        <taxon>Hypocreomycetidae</taxon>
        <taxon>Hypocreales</taxon>
        <taxon>Cordycipitaceae</taxon>
        <taxon>Akanthomyces</taxon>
    </lineage>
</organism>
<keyword evidence="2 4" id="KW-1133">Transmembrane helix</keyword>
<dbReference type="EMBL" id="LUKN01000566">
    <property type="protein sequence ID" value="OAR02688.1"/>
    <property type="molecule type" value="Genomic_DNA"/>
</dbReference>
<evidence type="ECO:0000256" key="1">
    <source>
        <dbReference type="ARBA" id="ARBA00022692"/>
    </source>
</evidence>
<feature type="transmembrane region" description="Helical" evidence="4">
    <location>
        <begin position="24"/>
        <end position="48"/>
    </location>
</feature>
<protein>
    <submittedName>
        <fullName evidence="5">Uncharacterized protein</fullName>
    </submittedName>
</protein>
<dbReference type="InterPro" id="IPR036640">
    <property type="entry name" value="ABC1_TM_sf"/>
</dbReference>
<keyword evidence="6" id="KW-1185">Reference proteome</keyword>
<dbReference type="GO" id="GO:0005524">
    <property type="term" value="F:ATP binding"/>
    <property type="evidence" value="ECO:0007669"/>
    <property type="project" value="InterPro"/>
</dbReference>
<proteinExistence type="predicted"/>
<accession>A0A179IJA0</accession>
<keyword evidence="1 4" id="KW-0812">Transmembrane</keyword>
<evidence type="ECO:0000313" key="6">
    <source>
        <dbReference type="Proteomes" id="UP000243081"/>
    </source>
</evidence>
<dbReference type="Gene3D" id="1.20.1560.10">
    <property type="entry name" value="ABC transporter type 1, transmembrane domain"/>
    <property type="match status" value="1"/>
</dbReference>
<feature type="transmembrane region" description="Helical" evidence="4">
    <location>
        <begin position="60"/>
        <end position="85"/>
    </location>
</feature>
<evidence type="ECO:0000313" key="5">
    <source>
        <dbReference type="EMBL" id="OAR02688.1"/>
    </source>
</evidence>
<sequence>MADKLQEQMNSEAKISVADRRARSFGWVISALVETTAPTLVIGANLFWTRASAGLSVADFSTTLALTQMVTAPFASVLVSLPYWATTWESVQRVQEYLCKEERKDYRTFCVDNSL</sequence>
<dbReference type="GO" id="GO:0016020">
    <property type="term" value="C:membrane"/>
    <property type="evidence" value="ECO:0007669"/>
    <property type="project" value="InterPro"/>
</dbReference>
<name>A0A179IJA0_CORDF</name>
<evidence type="ECO:0000256" key="4">
    <source>
        <dbReference type="SAM" id="Phobius"/>
    </source>
</evidence>
<gene>
    <name evidence="5" type="ORF">LLEC1_00702</name>
</gene>
<dbReference type="SUPFAM" id="SSF90123">
    <property type="entry name" value="ABC transporter transmembrane region"/>
    <property type="match status" value="1"/>
</dbReference>
<evidence type="ECO:0000256" key="2">
    <source>
        <dbReference type="ARBA" id="ARBA00022989"/>
    </source>
</evidence>
<reference evidence="5 6" key="1">
    <citation type="submission" date="2016-03" db="EMBL/GenBank/DDBJ databases">
        <title>Fine-scale spatial genetic structure of a fungal parasite of coffee scale insects.</title>
        <authorList>
            <person name="Jackson D."/>
            <person name="Zemenick K.A."/>
            <person name="Malloure B."/>
            <person name="Quandt C.A."/>
            <person name="James T.Y."/>
        </authorList>
    </citation>
    <scope>NUCLEOTIDE SEQUENCE [LARGE SCALE GENOMIC DNA]</scope>
    <source>
        <strain evidence="5 6">UM487</strain>
    </source>
</reference>
<comment type="caution">
    <text evidence="5">The sequence shown here is derived from an EMBL/GenBank/DDBJ whole genome shotgun (WGS) entry which is preliminary data.</text>
</comment>
<dbReference type="AlphaFoldDB" id="A0A179IJA0"/>
<dbReference type="Proteomes" id="UP000243081">
    <property type="component" value="Unassembled WGS sequence"/>
</dbReference>
<evidence type="ECO:0000256" key="3">
    <source>
        <dbReference type="ARBA" id="ARBA00023136"/>
    </source>
</evidence>